<name>A0A401Q5I1_SCYTO</name>
<proteinExistence type="predicted"/>
<reference evidence="1 2" key="1">
    <citation type="journal article" date="2018" name="Nat. Ecol. Evol.">
        <title>Shark genomes provide insights into elasmobranch evolution and the origin of vertebrates.</title>
        <authorList>
            <person name="Hara Y"/>
            <person name="Yamaguchi K"/>
            <person name="Onimaru K"/>
            <person name="Kadota M"/>
            <person name="Koyanagi M"/>
            <person name="Keeley SD"/>
            <person name="Tatsumi K"/>
            <person name="Tanaka K"/>
            <person name="Motone F"/>
            <person name="Kageyama Y"/>
            <person name="Nozu R"/>
            <person name="Adachi N"/>
            <person name="Nishimura O"/>
            <person name="Nakagawa R"/>
            <person name="Tanegashima C"/>
            <person name="Kiyatake I"/>
            <person name="Matsumoto R"/>
            <person name="Murakumo K"/>
            <person name="Nishida K"/>
            <person name="Terakita A"/>
            <person name="Kuratani S"/>
            <person name="Sato K"/>
            <person name="Hyodo S Kuraku.S."/>
        </authorList>
    </citation>
    <scope>NUCLEOTIDE SEQUENCE [LARGE SCALE GENOMIC DNA]</scope>
</reference>
<accession>A0A401Q5I1</accession>
<evidence type="ECO:0000313" key="2">
    <source>
        <dbReference type="Proteomes" id="UP000288216"/>
    </source>
</evidence>
<protein>
    <submittedName>
        <fullName evidence="1">Uncharacterized protein</fullName>
    </submittedName>
</protein>
<organism evidence="1 2">
    <name type="scientific">Scyliorhinus torazame</name>
    <name type="common">Cloudy catshark</name>
    <name type="synonym">Catulus torazame</name>
    <dbReference type="NCBI Taxonomy" id="75743"/>
    <lineage>
        <taxon>Eukaryota</taxon>
        <taxon>Metazoa</taxon>
        <taxon>Chordata</taxon>
        <taxon>Craniata</taxon>
        <taxon>Vertebrata</taxon>
        <taxon>Chondrichthyes</taxon>
        <taxon>Elasmobranchii</taxon>
        <taxon>Galeomorphii</taxon>
        <taxon>Galeoidea</taxon>
        <taxon>Carcharhiniformes</taxon>
        <taxon>Scyliorhinidae</taxon>
        <taxon>Scyliorhinus</taxon>
    </lineage>
</organism>
<sequence length="104" mass="11727">MTLSPDDFTVMLTVKTVPRPPLCDADCKNIVARPLLCDADCKNTYKTTSLTLTTMTLSSDDFTVTLTVKTVPRPLLCDADWLHKWNCTVQNRKKQPYHLLANVL</sequence>
<gene>
    <name evidence="1" type="ORF">scyTo_0017267</name>
</gene>
<comment type="caution">
    <text evidence="1">The sequence shown here is derived from an EMBL/GenBank/DDBJ whole genome shotgun (WGS) entry which is preliminary data.</text>
</comment>
<dbReference type="AlphaFoldDB" id="A0A401Q5I1"/>
<evidence type="ECO:0000313" key="1">
    <source>
        <dbReference type="EMBL" id="GCB80639.1"/>
    </source>
</evidence>
<dbReference type="Proteomes" id="UP000288216">
    <property type="component" value="Unassembled WGS sequence"/>
</dbReference>
<dbReference type="EMBL" id="BFAA01011072">
    <property type="protein sequence ID" value="GCB80639.1"/>
    <property type="molecule type" value="Genomic_DNA"/>
</dbReference>
<keyword evidence="2" id="KW-1185">Reference proteome</keyword>